<dbReference type="InterPro" id="IPR007053">
    <property type="entry name" value="LRAT_dom"/>
</dbReference>
<proteinExistence type="predicted"/>
<gene>
    <name evidence="5" type="ORF">VTH8203_02734</name>
</gene>
<keyword evidence="6" id="KW-1185">Reference proteome</keyword>
<accession>A0A240EK74</accession>
<dbReference type="RefSeq" id="WP_096994198.1">
    <property type="nucleotide sequence ID" value="NZ_JBHSII010000001.1"/>
</dbReference>
<organism evidence="5 6">
    <name type="scientific">Vibrio thalassae</name>
    <dbReference type="NCBI Taxonomy" id="1243014"/>
    <lineage>
        <taxon>Bacteria</taxon>
        <taxon>Pseudomonadati</taxon>
        <taxon>Pseudomonadota</taxon>
        <taxon>Gammaproteobacteria</taxon>
        <taxon>Vibrionales</taxon>
        <taxon>Vibrionaceae</taxon>
        <taxon>Vibrio</taxon>
    </lineage>
</organism>
<evidence type="ECO:0000313" key="5">
    <source>
        <dbReference type="EMBL" id="SNX49097.1"/>
    </source>
</evidence>
<dbReference type="PANTHER" id="PTHR13943">
    <property type="entry name" value="HRAS-LIKE SUPPRESSOR - RELATED"/>
    <property type="match status" value="1"/>
</dbReference>
<dbReference type="PANTHER" id="PTHR13943:SF77">
    <property type="entry name" value="LRAT DOMAIN-CONTAINING PROTEIN"/>
    <property type="match status" value="1"/>
</dbReference>
<evidence type="ECO:0000313" key="6">
    <source>
        <dbReference type="Proteomes" id="UP000219336"/>
    </source>
</evidence>
<keyword evidence="3" id="KW-0443">Lipid metabolism</keyword>
<dbReference type="AlphaFoldDB" id="A0A240EK74"/>
<name>A0A240EK74_9VIBR</name>
<dbReference type="GO" id="GO:0070292">
    <property type="term" value="P:N-acylphosphatidylethanolamine metabolic process"/>
    <property type="evidence" value="ECO:0007669"/>
    <property type="project" value="TreeGrafter"/>
</dbReference>
<dbReference type="PROSITE" id="PS51934">
    <property type="entry name" value="LRAT"/>
    <property type="match status" value="1"/>
</dbReference>
<evidence type="ECO:0000256" key="2">
    <source>
        <dbReference type="ARBA" id="ARBA00022801"/>
    </source>
</evidence>
<dbReference type="InterPro" id="IPR051496">
    <property type="entry name" value="H-rev107_PLA/AT"/>
</dbReference>
<sequence>MEHLQPGDHLVVDISNNTCEQYTRYGNAKHHGLYIGDGEVIHFNAHLDEIICELLDDFGGGSPITVKRHASCPRRAIDKARSKLGYSGYNVLSNNCEHFVNYCLDDHSTSTQVADNYHVSAHIAARAGLLGRGAADLAKGPIGIVTIGSTLAKAAGETLGLPDRVNTVIGTPGDLVSKPLESCSNGAGKTISNTTDKICDGDIVGAAGELIYGTTEIVIETAFAPIHVVFKCWDSIWD</sequence>
<dbReference type="GO" id="GO:0016410">
    <property type="term" value="F:N-acyltransferase activity"/>
    <property type="evidence" value="ECO:0007669"/>
    <property type="project" value="TreeGrafter"/>
</dbReference>
<evidence type="ECO:0000256" key="3">
    <source>
        <dbReference type="ARBA" id="ARBA00023098"/>
    </source>
</evidence>
<keyword evidence="2" id="KW-0378">Hydrolase</keyword>
<dbReference type="Gene3D" id="3.90.1720.10">
    <property type="entry name" value="endopeptidase domain like (from Nostoc punctiforme)"/>
    <property type="match status" value="1"/>
</dbReference>
<protein>
    <submittedName>
        <fullName evidence="5">NC domain protein</fullName>
    </submittedName>
</protein>
<keyword evidence="1" id="KW-0808">Transferase</keyword>
<dbReference type="GO" id="GO:0008970">
    <property type="term" value="F:phospholipase A1 activity"/>
    <property type="evidence" value="ECO:0007669"/>
    <property type="project" value="TreeGrafter"/>
</dbReference>
<evidence type="ECO:0000259" key="4">
    <source>
        <dbReference type="PROSITE" id="PS51934"/>
    </source>
</evidence>
<dbReference type="Proteomes" id="UP000219336">
    <property type="component" value="Unassembled WGS sequence"/>
</dbReference>
<reference evidence="6" key="1">
    <citation type="submission" date="2016-06" db="EMBL/GenBank/DDBJ databases">
        <authorList>
            <person name="Rodrigo-Torres L."/>
            <person name="Arahal R.D."/>
            <person name="Lucena T."/>
        </authorList>
    </citation>
    <scope>NUCLEOTIDE SEQUENCE [LARGE SCALE GENOMIC DNA]</scope>
    <source>
        <strain evidence="6">CECT8203</strain>
    </source>
</reference>
<dbReference type="GO" id="GO:0005737">
    <property type="term" value="C:cytoplasm"/>
    <property type="evidence" value="ECO:0007669"/>
    <property type="project" value="TreeGrafter"/>
</dbReference>
<dbReference type="Pfam" id="PF04970">
    <property type="entry name" value="LRAT"/>
    <property type="match status" value="1"/>
</dbReference>
<dbReference type="OrthoDB" id="9812095at2"/>
<evidence type="ECO:0000256" key="1">
    <source>
        <dbReference type="ARBA" id="ARBA00022679"/>
    </source>
</evidence>
<dbReference type="GO" id="GO:0004623">
    <property type="term" value="F:phospholipase A2 activity"/>
    <property type="evidence" value="ECO:0007669"/>
    <property type="project" value="TreeGrafter"/>
</dbReference>
<feature type="domain" description="LRAT" evidence="4">
    <location>
        <begin position="20"/>
        <end position="112"/>
    </location>
</feature>
<dbReference type="EMBL" id="OANU01000046">
    <property type="protein sequence ID" value="SNX49097.1"/>
    <property type="molecule type" value="Genomic_DNA"/>
</dbReference>